<feature type="region of interest" description="Disordered" evidence="1">
    <location>
        <begin position="126"/>
        <end position="235"/>
    </location>
</feature>
<accession>W7U8F5</accession>
<dbReference type="Proteomes" id="UP000019335">
    <property type="component" value="Chromosome 3"/>
</dbReference>
<dbReference type="AlphaFoldDB" id="W7U8F5"/>
<feature type="compositionally biased region" description="Basic and acidic residues" evidence="1">
    <location>
        <begin position="198"/>
        <end position="214"/>
    </location>
</feature>
<keyword evidence="3" id="KW-1185">Reference proteome</keyword>
<evidence type="ECO:0000313" key="2">
    <source>
        <dbReference type="EMBL" id="EWM29234.1"/>
    </source>
</evidence>
<comment type="caution">
    <text evidence="2">The sequence shown here is derived from an EMBL/GenBank/DDBJ whole genome shotgun (WGS) entry which is preliminary data.</text>
</comment>
<name>W7U8F5_9STRA</name>
<sequence>MACFQRRRAKKGQKRAFLGPLTPSPYPKINRPRYRGGGGVEPFLFRNLRHAQRHARRAPCLGGGHPQAPGRPGGQRQGAGGAHSEWGGGRIDARRGSWYRAGRLSQVLRELRGARNSFVLQLSAPAARGRHPCSKGARCKRGRTPGPSRIRAHVFQQQQARGGPGHSLEDFRAAADGASGSDGGAATEKAAQFSGQRDQGRARAVHADDRDDAGHSCGGGKAAADGRPYPDGFHAGGQVLVPPQGVQQAPSPNPAAPPLARLQVQGLRAQDFPPHPPALRGGLGLLHALCLRELQLPRVHVQFQVGAVLLLLARWPVHDQNPNIGGE</sequence>
<evidence type="ECO:0000313" key="3">
    <source>
        <dbReference type="Proteomes" id="UP000019335"/>
    </source>
</evidence>
<reference evidence="2 3" key="1">
    <citation type="journal article" date="2014" name="Mol. Plant">
        <title>Chromosome Scale Genome Assembly and Transcriptome Profiling of Nannochloropsis gaditana in Nitrogen Depletion.</title>
        <authorList>
            <person name="Corteggiani Carpinelli E."/>
            <person name="Telatin A."/>
            <person name="Vitulo N."/>
            <person name="Forcato C."/>
            <person name="D'Angelo M."/>
            <person name="Schiavon R."/>
            <person name="Vezzi A."/>
            <person name="Giacometti G.M."/>
            <person name="Morosinotto T."/>
            <person name="Valle G."/>
        </authorList>
    </citation>
    <scope>NUCLEOTIDE SEQUENCE [LARGE SCALE GENOMIC DNA]</scope>
    <source>
        <strain evidence="2 3">B-31</strain>
    </source>
</reference>
<proteinExistence type="predicted"/>
<feature type="compositionally biased region" description="Gly residues" evidence="1">
    <location>
        <begin position="61"/>
        <end position="90"/>
    </location>
</feature>
<feature type="region of interest" description="Disordered" evidence="1">
    <location>
        <begin position="54"/>
        <end position="91"/>
    </location>
</feature>
<feature type="region of interest" description="Disordered" evidence="1">
    <location>
        <begin position="1"/>
        <end position="33"/>
    </location>
</feature>
<protein>
    <submittedName>
        <fullName evidence="2">Uncharacterized protein</fullName>
    </submittedName>
</protein>
<gene>
    <name evidence="2" type="ORF">Naga_100119g9</name>
</gene>
<feature type="compositionally biased region" description="Basic residues" evidence="1">
    <location>
        <begin position="1"/>
        <end position="14"/>
    </location>
</feature>
<feature type="compositionally biased region" description="Basic residues" evidence="1">
    <location>
        <begin position="128"/>
        <end position="143"/>
    </location>
</feature>
<dbReference type="EMBL" id="AZIL01000175">
    <property type="protein sequence ID" value="EWM29234.1"/>
    <property type="molecule type" value="Genomic_DNA"/>
</dbReference>
<evidence type="ECO:0000256" key="1">
    <source>
        <dbReference type="SAM" id="MobiDB-lite"/>
    </source>
</evidence>
<organism evidence="2 3">
    <name type="scientific">Nannochloropsis gaditana</name>
    <dbReference type="NCBI Taxonomy" id="72520"/>
    <lineage>
        <taxon>Eukaryota</taxon>
        <taxon>Sar</taxon>
        <taxon>Stramenopiles</taxon>
        <taxon>Ochrophyta</taxon>
        <taxon>Eustigmatophyceae</taxon>
        <taxon>Eustigmatales</taxon>
        <taxon>Monodopsidaceae</taxon>
        <taxon>Nannochloropsis</taxon>
    </lineage>
</organism>